<evidence type="ECO:0000256" key="2">
    <source>
        <dbReference type="ARBA" id="ARBA00009764"/>
    </source>
</evidence>
<dbReference type="GO" id="GO:0071973">
    <property type="term" value="P:bacterial-type flagellum-dependent cell motility"/>
    <property type="evidence" value="ECO:0007669"/>
    <property type="project" value="TreeGrafter"/>
</dbReference>
<keyword evidence="10" id="KW-0282">Flagellum</keyword>
<evidence type="ECO:0000256" key="6">
    <source>
        <dbReference type="ARBA" id="ARBA00033074"/>
    </source>
</evidence>
<dbReference type="InterPro" id="IPR010809">
    <property type="entry name" value="FliD_C"/>
</dbReference>
<sequence>MAISPFATGYSASSRGLSGLVSGMDTQSMVEKMLSGTKAKIDKQNSIKQQLLWKQDIYRDVISNLRNFQLNFFSFSKPESNLISSSFFNNMSAVYKSDAVKISATNDAATGKFTIDNIKQLATAYKEESTHQVTANLSGVIDSNVFNEFKNIKHEVTIQVGSTSGTISFTANEFAGKTSQEIVDSINSRIVATGLNGKVAASLVDGKLVFQAQAGYEKETVQVDGSAEGMEVLGLKNNQFGTGSVSAINKIDLSKANPKINIVLDGVEKTIVLSDEVVAGAVENTKEAYIAKNLENSIKEAFGNGITVSFNTTDKSIEIGTIAGEGRQVTIGGSNSSILGLKSGQSNKINLNMRLADINFGQQLQGSTYRFTINGTTLEASSNDTLSSVINRINSSQAGVTVSYSSLKNSFTIESKTMGAGIGIEMKNDVGNLLSSMFGVGSSGSAVSMALKNEKIYAENATAFTDIKSGDFKVTVNGTAVAISLPEKTDKTDYTAQEAVDYINAELEKRAGVDANGNANIKLGLNGSQVTLTASKGYNVEFSAENAGSSITTALGFTADQNQRATDTTLMSDLGMTSGIIQIGTQTIDLSSYTTFADFKAGLTAALGSNGTIVFDENMGTLGIMSVSASNFSVTGTDAAGKAAMEKLFGSGSMEFNSTAVATAKAAGQNAVLSVNGTEIVRNSNNFTIDGLNIELLQEFNKTGDVTQKIDVNTTRNTEQIYKGIESFVAEYNKLIEKLNGLIDAPADYKQYPPLTAEQKKEMSEKEIELWEEKAKSGLVRKDDIISGLLSDMRMSLYQKPDSASMALYEIGITTSTNWKDKGQLVISDPEAFKFALASNPEQVQELFTNAENGLAKQLNNIIDKTAKASSGSPGSLVALAGIKGAQFDKTSSLDKQLKSIDDRISNLKRTYEKEHARYWKQFNAMEKMVASMNQQSSWLSQQFS</sequence>
<proteinExistence type="inferred from homology"/>
<comment type="subunit">
    <text evidence="3">Homopentamer.</text>
</comment>
<dbReference type="RefSeq" id="WP_092752054.1">
    <property type="nucleotide sequence ID" value="NZ_FOCG01000001.1"/>
</dbReference>
<dbReference type="GO" id="GO:0007155">
    <property type="term" value="P:cell adhesion"/>
    <property type="evidence" value="ECO:0007669"/>
    <property type="project" value="InterPro"/>
</dbReference>
<dbReference type="GO" id="GO:0009421">
    <property type="term" value="C:bacterial-type flagellum filament cap"/>
    <property type="evidence" value="ECO:0007669"/>
    <property type="project" value="InterPro"/>
</dbReference>
<keyword evidence="10" id="KW-0966">Cell projection</keyword>
<keyword evidence="11" id="KW-1185">Reference proteome</keyword>
<accession>A0A1H7ZTY7</accession>
<dbReference type="InterPro" id="IPR003481">
    <property type="entry name" value="FliD_N"/>
</dbReference>
<dbReference type="PANTHER" id="PTHR30288:SF0">
    <property type="entry name" value="FLAGELLAR HOOK-ASSOCIATED PROTEIN 2"/>
    <property type="match status" value="1"/>
</dbReference>
<feature type="domain" description="Flagellar hook-associated protein 2 N-terminal" evidence="8">
    <location>
        <begin position="22"/>
        <end position="124"/>
    </location>
</feature>
<evidence type="ECO:0000256" key="7">
    <source>
        <dbReference type="ARBA" id="ARBA00033192"/>
    </source>
</evidence>
<dbReference type="InterPro" id="IPR040026">
    <property type="entry name" value="FliD"/>
</dbReference>
<keyword evidence="4" id="KW-0175">Coiled coil</keyword>
<dbReference type="Pfam" id="PF02465">
    <property type="entry name" value="FliD_N"/>
    <property type="match status" value="1"/>
</dbReference>
<comment type="subcellular location">
    <subcellularLocation>
        <location evidence="1">Bacterial flagellum</location>
    </subcellularLocation>
</comment>
<evidence type="ECO:0000256" key="3">
    <source>
        <dbReference type="ARBA" id="ARBA00011255"/>
    </source>
</evidence>
<evidence type="ECO:0000313" key="11">
    <source>
        <dbReference type="Proteomes" id="UP000199158"/>
    </source>
</evidence>
<evidence type="ECO:0000259" key="8">
    <source>
        <dbReference type="Pfam" id="PF02465"/>
    </source>
</evidence>
<dbReference type="STRING" id="474960.SAMN05216180_0896"/>
<feature type="domain" description="Flagellar hook-associated protein 2 C-terminal" evidence="9">
    <location>
        <begin position="668"/>
        <end position="935"/>
    </location>
</feature>
<name>A0A1H7ZTY7_9FIRM</name>
<protein>
    <recommendedName>
        <fullName evidence="7">Filament cap protein</fullName>
    </recommendedName>
    <alternativeName>
        <fullName evidence="6">Flagellar cap protein</fullName>
    </alternativeName>
</protein>
<dbReference type="PANTHER" id="PTHR30288">
    <property type="entry name" value="FLAGELLAR CAP/ASSEMBLY PROTEIN FLID"/>
    <property type="match status" value="1"/>
</dbReference>
<evidence type="ECO:0000256" key="1">
    <source>
        <dbReference type="ARBA" id="ARBA00004365"/>
    </source>
</evidence>
<keyword evidence="5" id="KW-0975">Bacterial flagellum</keyword>
<gene>
    <name evidence="10" type="ORF">SAMN05216180_0896</name>
</gene>
<dbReference type="EMBL" id="FOCG01000001">
    <property type="protein sequence ID" value="SEM61910.1"/>
    <property type="molecule type" value="Genomic_DNA"/>
</dbReference>
<evidence type="ECO:0000259" key="9">
    <source>
        <dbReference type="Pfam" id="PF07195"/>
    </source>
</evidence>
<reference evidence="10 11" key="1">
    <citation type="submission" date="2016-10" db="EMBL/GenBank/DDBJ databases">
        <authorList>
            <person name="de Groot N.N."/>
        </authorList>
    </citation>
    <scope>NUCLEOTIDE SEQUENCE [LARGE SCALE GENOMIC DNA]</scope>
    <source>
        <strain evidence="10 11">CGMCC 1.5070</strain>
    </source>
</reference>
<dbReference type="Proteomes" id="UP000199158">
    <property type="component" value="Unassembled WGS sequence"/>
</dbReference>
<organism evidence="10 11">
    <name type="scientific">Hydrogenoanaerobacterium saccharovorans</name>
    <dbReference type="NCBI Taxonomy" id="474960"/>
    <lineage>
        <taxon>Bacteria</taxon>
        <taxon>Bacillati</taxon>
        <taxon>Bacillota</taxon>
        <taxon>Clostridia</taxon>
        <taxon>Eubacteriales</taxon>
        <taxon>Oscillospiraceae</taxon>
        <taxon>Hydrogenoanaerobacterium</taxon>
    </lineage>
</organism>
<comment type="similarity">
    <text evidence="2">Belongs to the FliD family.</text>
</comment>
<dbReference type="Pfam" id="PF07195">
    <property type="entry name" value="FliD_C"/>
    <property type="match status" value="1"/>
</dbReference>
<dbReference type="GO" id="GO:0009424">
    <property type="term" value="C:bacterial-type flagellum hook"/>
    <property type="evidence" value="ECO:0007669"/>
    <property type="project" value="InterPro"/>
</dbReference>
<keyword evidence="10" id="KW-0969">Cilium</keyword>
<dbReference type="AlphaFoldDB" id="A0A1H7ZTY7"/>
<evidence type="ECO:0000256" key="4">
    <source>
        <dbReference type="ARBA" id="ARBA00023054"/>
    </source>
</evidence>
<evidence type="ECO:0000256" key="5">
    <source>
        <dbReference type="ARBA" id="ARBA00023143"/>
    </source>
</evidence>
<dbReference type="OrthoDB" id="9776025at2"/>
<evidence type="ECO:0000313" key="10">
    <source>
        <dbReference type="EMBL" id="SEM61910.1"/>
    </source>
</evidence>